<comment type="caution">
    <text evidence="1">The sequence shown here is derived from an EMBL/GenBank/DDBJ whole genome shotgun (WGS) entry which is preliminary data.</text>
</comment>
<protein>
    <submittedName>
        <fullName evidence="1">Uncharacterized protein</fullName>
    </submittedName>
</protein>
<organism evidence="1">
    <name type="scientific">bioreactor metagenome</name>
    <dbReference type="NCBI Taxonomy" id="1076179"/>
    <lineage>
        <taxon>unclassified sequences</taxon>
        <taxon>metagenomes</taxon>
        <taxon>ecological metagenomes</taxon>
    </lineage>
</organism>
<reference evidence="1" key="1">
    <citation type="submission" date="2019-08" db="EMBL/GenBank/DDBJ databases">
        <authorList>
            <person name="Kucharzyk K."/>
            <person name="Murdoch R.W."/>
            <person name="Higgins S."/>
            <person name="Loffler F."/>
        </authorList>
    </citation>
    <scope>NUCLEOTIDE SEQUENCE</scope>
</reference>
<accession>A0A645I2I2</accession>
<dbReference type="AlphaFoldDB" id="A0A645I2I2"/>
<gene>
    <name evidence="1" type="ORF">SDC9_192623</name>
</gene>
<dbReference type="EMBL" id="VSSQ01104655">
    <property type="protein sequence ID" value="MPN45056.1"/>
    <property type="molecule type" value="Genomic_DNA"/>
</dbReference>
<sequence>MQIEFLNNKRNRSLYEGDPLAPANYEMDYLFATAMLANPLVWMDLQSIEPSDAELLKKIISVYKPLQKQLFDADVSPIGEIPDGGSFTGFNAKIGNGGYLLLFAEAGGTYIYSVKGVRNPEVLYKSEKLSDFGIECYPYGVRVNMPEEKSFVFIRYSC</sequence>
<evidence type="ECO:0000313" key="1">
    <source>
        <dbReference type="EMBL" id="MPN45056.1"/>
    </source>
</evidence>
<name>A0A645I2I2_9ZZZZ</name>
<proteinExistence type="predicted"/>